<comment type="similarity">
    <text evidence="2">Belongs to the bZIP family. C/EBP subfamily.</text>
</comment>
<feature type="compositionally biased region" description="Basic and acidic residues" evidence="7">
    <location>
        <begin position="40"/>
        <end position="56"/>
    </location>
</feature>
<dbReference type="GO" id="GO:0006351">
    <property type="term" value="P:DNA-templated transcription"/>
    <property type="evidence" value="ECO:0007669"/>
    <property type="project" value="InterPro"/>
</dbReference>
<evidence type="ECO:0000256" key="6">
    <source>
        <dbReference type="ARBA" id="ARBA00023242"/>
    </source>
</evidence>
<comment type="caution">
    <text evidence="8">The sequence shown here is derived from an EMBL/GenBank/DDBJ whole genome shotgun (WGS) entry which is preliminary data.</text>
</comment>
<evidence type="ECO:0000256" key="3">
    <source>
        <dbReference type="ARBA" id="ARBA00023015"/>
    </source>
</evidence>
<dbReference type="SUPFAM" id="SSF57959">
    <property type="entry name" value="Leucine zipper domain"/>
    <property type="match status" value="1"/>
</dbReference>
<organism evidence="8 9">
    <name type="scientific">Paramuricea clavata</name>
    <name type="common">Red gorgonian</name>
    <name type="synonym">Violescent sea-whip</name>
    <dbReference type="NCBI Taxonomy" id="317549"/>
    <lineage>
        <taxon>Eukaryota</taxon>
        <taxon>Metazoa</taxon>
        <taxon>Cnidaria</taxon>
        <taxon>Anthozoa</taxon>
        <taxon>Octocorallia</taxon>
        <taxon>Malacalcyonacea</taxon>
        <taxon>Plexauridae</taxon>
        <taxon>Paramuricea</taxon>
    </lineage>
</organism>
<evidence type="ECO:0000256" key="1">
    <source>
        <dbReference type="ARBA" id="ARBA00004123"/>
    </source>
</evidence>
<dbReference type="EMBL" id="CACRXK020004099">
    <property type="protein sequence ID" value="CAB4001488.1"/>
    <property type="molecule type" value="Genomic_DNA"/>
</dbReference>
<dbReference type="SMART" id="SM00338">
    <property type="entry name" value="BRLZ"/>
    <property type="match status" value="1"/>
</dbReference>
<name>A0A6S7ICK2_PARCT</name>
<keyword evidence="6" id="KW-0539">Nucleus</keyword>
<dbReference type="GO" id="GO:0000981">
    <property type="term" value="F:DNA-binding transcription factor activity, RNA polymerase II-specific"/>
    <property type="evidence" value="ECO:0007669"/>
    <property type="project" value="TreeGrafter"/>
</dbReference>
<dbReference type="InterPro" id="IPR046347">
    <property type="entry name" value="bZIP_sf"/>
</dbReference>
<keyword evidence="5" id="KW-0804">Transcription</keyword>
<keyword evidence="3" id="KW-0805">Transcription regulation</keyword>
<dbReference type="InterPro" id="IPR004827">
    <property type="entry name" value="bZIP"/>
</dbReference>
<gene>
    <name evidence="8" type="ORF">PACLA_8A031087</name>
</gene>
<dbReference type="Proteomes" id="UP001152795">
    <property type="component" value="Unassembled WGS sequence"/>
</dbReference>
<keyword evidence="9" id="KW-1185">Reference proteome</keyword>
<dbReference type="GO" id="GO:0000978">
    <property type="term" value="F:RNA polymerase II cis-regulatory region sequence-specific DNA binding"/>
    <property type="evidence" value="ECO:0007669"/>
    <property type="project" value="TreeGrafter"/>
</dbReference>
<dbReference type="Gene3D" id="1.20.5.170">
    <property type="match status" value="1"/>
</dbReference>
<sequence length="139" mass="15388">MENGELDAQSLSGCEENDTDMLDTSKKKGKGSSKTTVPKGTDEYLRKRARNNEAVRKSRVKSKKKIEETQLRVNMLSQENSDLKTKVTLLTKELNVLRSLFANGGITIPEHVTVEKTLEVDTEPSCSVTVKSETNDGEA</sequence>
<feature type="region of interest" description="Disordered" evidence="7">
    <location>
        <begin position="1"/>
        <end position="64"/>
    </location>
</feature>
<accession>A0A6S7ICK2</accession>
<evidence type="ECO:0000256" key="4">
    <source>
        <dbReference type="ARBA" id="ARBA00023125"/>
    </source>
</evidence>
<proteinExistence type="inferred from homology"/>
<dbReference type="Pfam" id="PF07716">
    <property type="entry name" value="bZIP_2"/>
    <property type="match status" value="1"/>
</dbReference>
<evidence type="ECO:0000256" key="5">
    <source>
        <dbReference type="ARBA" id="ARBA00023163"/>
    </source>
</evidence>
<reference evidence="8" key="1">
    <citation type="submission" date="2020-04" db="EMBL/GenBank/DDBJ databases">
        <authorList>
            <person name="Alioto T."/>
            <person name="Alioto T."/>
            <person name="Gomez Garrido J."/>
        </authorList>
    </citation>
    <scope>NUCLEOTIDE SEQUENCE</scope>
    <source>
        <strain evidence="8">A484AB</strain>
    </source>
</reference>
<dbReference type="AlphaFoldDB" id="A0A6S7ICK2"/>
<keyword evidence="4" id="KW-0238">DNA-binding</keyword>
<evidence type="ECO:0000256" key="2">
    <source>
        <dbReference type="ARBA" id="ARBA00006951"/>
    </source>
</evidence>
<dbReference type="PANTHER" id="PTHR23334:SF69">
    <property type="entry name" value="CCAAT_ENHANCER-BINDING PROTEIN GAMMA"/>
    <property type="match status" value="1"/>
</dbReference>
<dbReference type="PANTHER" id="PTHR23334">
    <property type="entry name" value="CCAAT/ENHANCER BINDING PROTEIN"/>
    <property type="match status" value="1"/>
</dbReference>
<evidence type="ECO:0000313" key="9">
    <source>
        <dbReference type="Proteomes" id="UP001152795"/>
    </source>
</evidence>
<dbReference type="PROSITE" id="PS50217">
    <property type="entry name" value="BZIP"/>
    <property type="match status" value="1"/>
</dbReference>
<comment type="subcellular location">
    <subcellularLocation>
        <location evidence="1">Nucleus</location>
    </subcellularLocation>
</comment>
<dbReference type="InterPro" id="IPR031106">
    <property type="entry name" value="C/EBP"/>
</dbReference>
<protein>
    <submittedName>
        <fullName evidence="8">CCAAT enhancer-binding gamma-like</fullName>
    </submittedName>
</protein>
<dbReference type="OrthoDB" id="10032067at2759"/>
<dbReference type="GO" id="GO:0005634">
    <property type="term" value="C:nucleus"/>
    <property type="evidence" value="ECO:0007669"/>
    <property type="project" value="UniProtKB-SubCell"/>
</dbReference>
<evidence type="ECO:0000256" key="7">
    <source>
        <dbReference type="SAM" id="MobiDB-lite"/>
    </source>
</evidence>
<evidence type="ECO:0000313" key="8">
    <source>
        <dbReference type="EMBL" id="CAB4001488.1"/>
    </source>
</evidence>